<dbReference type="GO" id="GO:0016592">
    <property type="term" value="C:mediator complex"/>
    <property type="evidence" value="ECO:0007669"/>
    <property type="project" value="InterPro"/>
</dbReference>
<reference evidence="8 9" key="1">
    <citation type="submission" date="2016-03" db="EMBL/GenBank/DDBJ databases">
        <authorList>
            <person name="Devillers H."/>
        </authorList>
    </citation>
    <scope>NUCLEOTIDE SEQUENCE [LARGE SCALE GENOMIC DNA]</scope>
    <source>
        <strain evidence="8">CBS 10888</strain>
    </source>
</reference>
<dbReference type="STRING" id="1266660.A0A1G4K258"/>
<sequence length="118" mass="13397">MSDRGLLEQLNRITDTLSRSLANLVKNSSISKEGDEDEHGNYNTPESAARTSTSGLMLVNAQTAQLIRGIQDLMVMTRTIREKWLLTQIPDENDESQLELDYKKCSQLLEQWEKEVLG</sequence>
<dbReference type="GO" id="GO:0032968">
    <property type="term" value="P:positive regulation of transcription elongation by RNA polymerase II"/>
    <property type="evidence" value="ECO:0007669"/>
    <property type="project" value="EnsemblFungi"/>
</dbReference>
<keyword evidence="6" id="KW-0010">Activator</keyword>
<dbReference type="Pfam" id="PF06179">
    <property type="entry name" value="Med22"/>
    <property type="match status" value="1"/>
</dbReference>
<evidence type="ECO:0000256" key="1">
    <source>
        <dbReference type="ARBA" id="ARBA00004123"/>
    </source>
</evidence>
<dbReference type="GO" id="GO:0070847">
    <property type="term" value="C:core mediator complex"/>
    <property type="evidence" value="ECO:0007669"/>
    <property type="project" value="EnsemblFungi"/>
</dbReference>
<dbReference type="PIRSF" id="PIRSF007936">
    <property type="entry name" value="SRB6"/>
    <property type="match status" value="1"/>
</dbReference>
<dbReference type="EMBL" id="LT598461">
    <property type="protein sequence ID" value="SCU97668.1"/>
    <property type="molecule type" value="Genomic_DNA"/>
</dbReference>
<organism evidence="8 9">
    <name type="scientific">Lachancea dasiensis</name>
    <dbReference type="NCBI Taxonomy" id="1072105"/>
    <lineage>
        <taxon>Eukaryota</taxon>
        <taxon>Fungi</taxon>
        <taxon>Dikarya</taxon>
        <taxon>Ascomycota</taxon>
        <taxon>Saccharomycotina</taxon>
        <taxon>Saccharomycetes</taxon>
        <taxon>Saccharomycetales</taxon>
        <taxon>Saccharomycetaceae</taxon>
        <taxon>Lachancea</taxon>
    </lineage>
</organism>
<name>A0A1G4K258_9SACH</name>
<accession>A0A1G4K258</accession>
<keyword evidence="5" id="KW-0539">Nucleus</keyword>
<gene>
    <name evidence="8" type="ORF">LADA_0H07558G</name>
</gene>
<dbReference type="GO" id="GO:0060261">
    <property type="term" value="P:positive regulation of transcription initiation by RNA polymerase II"/>
    <property type="evidence" value="ECO:0007669"/>
    <property type="project" value="EnsemblFungi"/>
</dbReference>
<comment type="subcellular location">
    <subcellularLocation>
        <location evidence="1 6">Nucleus</location>
    </subcellularLocation>
</comment>
<evidence type="ECO:0000256" key="3">
    <source>
        <dbReference type="ARBA" id="ARBA00023015"/>
    </source>
</evidence>
<evidence type="ECO:0000256" key="7">
    <source>
        <dbReference type="SAM" id="MobiDB-lite"/>
    </source>
</evidence>
<evidence type="ECO:0000313" key="8">
    <source>
        <dbReference type="EMBL" id="SCU97668.1"/>
    </source>
</evidence>
<evidence type="ECO:0000256" key="2">
    <source>
        <dbReference type="ARBA" id="ARBA00005942"/>
    </source>
</evidence>
<proteinExistence type="inferred from homology"/>
<keyword evidence="4 6" id="KW-0804">Transcription</keyword>
<dbReference type="GO" id="GO:0003712">
    <property type="term" value="F:transcription coregulator activity"/>
    <property type="evidence" value="ECO:0007669"/>
    <property type="project" value="InterPro"/>
</dbReference>
<keyword evidence="3 6" id="KW-0805">Transcription regulation</keyword>
<dbReference type="InterPro" id="IPR016530">
    <property type="entry name" value="Med22_Saccharomyce"/>
</dbReference>
<evidence type="ECO:0000313" key="9">
    <source>
        <dbReference type="Proteomes" id="UP000190274"/>
    </source>
</evidence>
<keyword evidence="9" id="KW-1185">Reference proteome</keyword>
<feature type="region of interest" description="Disordered" evidence="7">
    <location>
        <begin position="27"/>
        <end position="51"/>
    </location>
</feature>
<dbReference type="OrthoDB" id="203279at2759"/>
<comment type="subunit">
    <text evidence="6">Component of the Mediator complex.</text>
</comment>
<dbReference type="InterPro" id="IPR009332">
    <property type="entry name" value="Med22"/>
</dbReference>
<dbReference type="Gene3D" id="6.10.280.160">
    <property type="entry name" value="Mediator of RNA polymerase II transcription subunit 22"/>
    <property type="match status" value="1"/>
</dbReference>
<comment type="function">
    <text evidence="6">Component of the Mediator complex, a coactivator involved in the regulated transcription of nearly all RNA polymerase II-dependent genes. Mediator functions as a bridge to convey information from gene-specific regulatory proteins to the basal RNA polymerase II transcription machinery.</text>
</comment>
<feature type="compositionally biased region" description="Polar residues" evidence="7">
    <location>
        <begin position="41"/>
        <end position="51"/>
    </location>
</feature>
<protein>
    <recommendedName>
        <fullName evidence="6">Mediator of RNA polymerase II transcription subunit 22</fullName>
    </recommendedName>
    <alternativeName>
        <fullName evidence="6">Mediator complex subunit 22</fullName>
    </alternativeName>
</protein>
<evidence type="ECO:0000256" key="5">
    <source>
        <dbReference type="ARBA" id="ARBA00023242"/>
    </source>
</evidence>
<dbReference type="Proteomes" id="UP000190274">
    <property type="component" value="Chromosome H"/>
</dbReference>
<evidence type="ECO:0000256" key="4">
    <source>
        <dbReference type="ARBA" id="ARBA00023163"/>
    </source>
</evidence>
<evidence type="ECO:0000256" key="6">
    <source>
        <dbReference type="PIRNR" id="PIRNR007936"/>
    </source>
</evidence>
<dbReference type="GO" id="GO:0051123">
    <property type="term" value="P:RNA polymerase II preinitiation complex assembly"/>
    <property type="evidence" value="ECO:0007669"/>
    <property type="project" value="EnsemblFungi"/>
</dbReference>
<comment type="similarity">
    <text evidence="2 6">Belongs to the Mediator complex subunit 22 family.</text>
</comment>
<dbReference type="AlphaFoldDB" id="A0A1G4K258"/>